<dbReference type="EMBL" id="RCCB01000010">
    <property type="protein sequence ID" value="RLJ35897.1"/>
    <property type="molecule type" value="Genomic_DNA"/>
</dbReference>
<proteinExistence type="predicted"/>
<gene>
    <name evidence="10" type="ORF">B0G92_0221</name>
    <name evidence="11" type="ORF">CLV50_1283</name>
</gene>
<dbReference type="SMART" id="SM00387">
    <property type="entry name" value="HATPase_c"/>
    <property type="match status" value="1"/>
</dbReference>
<feature type="transmembrane region" description="Helical" evidence="8">
    <location>
        <begin position="33"/>
        <end position="53"/>
    </location>
</feature>
<protein>
    <recommendedName>
        <fullName evidence="2">histidine kinase</fullName>
        <ecNumber evidence="2">2.7.13.3</ecNumber>
    </recommendedName>
</protein>
<dbReference type="GO" id="GO:0000160">
    <property type="term" value="P:phosphorelay signal transduction system"/>
    <property type="evidence" value="ECO:0007669"/>
    <property type="project" value="UniProtKB-KW"/>
</dbReference>
<keyword evidence="8" id="KW-0472">Membrane</keyword>
<evidence type="ECO:0000256" key="7">
    <source>
        <dbReference type="ARBA" id="ARBA00023012"/>
    </source>
</evidence>
<evidence type="ECO:0000313" key="13">
    <source>
        <dbReference type="Proteomes" id="UP000275027"/>
    </source>
</evidence>
<sequence>MAPNRNTALLLRFCAILAGITICFFLFQKGLFYTSIFLLLVVLILILELFSAIRNIFLFYDKTIQAILNNDFSADFSKHASFENYKTLFKLYDSLKVKQNEQVSKDLVYRSILNNIETGVLILEKEHEDWSIFLMNDYFSNHFQVPKVSKWHYLKNQLPSLCAIIEERSFQEIKTSLQISISKQASQTFILQASKTKTFDREYYIILLDSIQKVIEKKEKEAWINLMKVISHELMNSITPIRSLTQNLNELMQQESLSKEDLEDIRQSVTTIIHRSDHLQNFVESYRKLAMLPTPDKEVVELKPLLENTLQVMAPLFKKGNIIVKNTIESNRRIKADKLQIEQVLINLLTNSIYALEDKEKKEIEIVSEEKNGRTFITICDSGTGVDPAIEEKIFLPFFTTRKEGAGIGLTLSKNIIEAHGGYLSHSNDNGRTSFTICLL</sequence>
<dbReference type="RefSeq" id="WP_101470785.1">
    <property type="nucleotide sequence ID" value="NZ_PJND01000007.1"/>
</dbReference>
<organism evidence="11 13">
    <name type="scientific">Flavobacterium lindanitolerans</name>
    <dbReference type="NCBI Taxonomy" id="428988"/>
    <lineage>
        <taxon>Bacteria</taxon>
        <taxon>Pseudomonadati</taxon>
        <taxon>Bacteroidota</taxon>
        <taxon>Flavobacteriia</taxon>
        <taxon>Flavobacteriales</taxon>
        <taxon>Flavobacteriaceae</taxon>
        <taxon>Flavobacterium</taxon>
    </lineage>
</organism>
<reference evidence="11 13" key="2">
    <citation type="submission" date="2018-10" db="EMBL/GenBank/DDBJ databases">
        <title>Genomic Encyclopedia of Archaeal and Bacterial Type Strains, Phase II (KMG-II): from individual species to whole genera.</title>
        <authorList>
            <person name="Goeker M."/>
        </authorList>
    </citation>
    <scope>NUCLEOTIDE SEQUENCE [LARGE SCALE GENOMIC DNA]</scope>
    <source>
        <strain evidence="11 13">DSM 21886</strain>
    </source>
</reference>
<evidence type="ECO:0000259" key="9">
    <source>
        <dbReference type="PROSITE" id="PS50109"/>
    </source>
</evidence>
<dbReference type="EC" id="2.7.13.3" evidence="2"/>
<keyword evidence="7" id="KW-0902">Two-component regulatory system</keyword>
<dbReference type="GO" id="GO:0005524">
    <property type="term" value="F:ATP binding"/>
    <property type="evidence" value="ECO:0007669"/>
    <property type="project" value="UniProtKB-KW"/>
</dbReference>
<keyword evidence="3" id="KW-0808">Transferase</keyword>
<dbReference type="InterPro" id="IPR036890">
    <property type="entry name" value="HATPase_C_sf"/>
</dbReference>
<feature type="transmembrane region" description="Helical" evidence="8">
    <location>
        <begin position="9"/>
        <end position="27"/>
    </location>
</feature>
<dbReference type="AlphaFoldDB" id="A0A497V122"/>
<evidence type="ECO:0000256" key="1">
    <source>
        <dbReference type="ARBA" id="ARBA00000085"/>
    </source>
</evidence>
<dbReference type="EMBL" id="PJND01000007">
    <property type="protein sequence ID" value="PKW28598.1"/>
    <property type="molecule type" value="Genomic_DNA"/>
</dbReference>
<dbReference type="InterPro" id="IPR004358">
    <property type="entry name" value="Sig_transdc_His_kin-like_C"/>
</dbReference>
<dbReference type="Proteomes" id="UP000275027">
    <property type="component" value="Unassembled WGS sequence"/>
</dbReference>
<dbReference type="PRINTS" id="PR00344">
    <property type="entry name" value="BCTRLSENSOR"/>
</dbReference>
<keyword evidence="8" id="KW-0812">Transmembrane</keyword>
<dbReference type="GO" id="GO:0004673">
    <property type="term" value="F:protein histidine kinase activity"/>
    <property type="evidence" value="ECO:0007669"/>
    <property type="project" value="UniProtKB-EC"/>
</dbReference>
<evidence type="ECO:0000256" key="3">
    <source>
        <dbReference type="ARBA" id="ARBA00022679"/>
    </source>
</evidence>
<dbReference type="SUPFAM" id="SSF55874">
    <property type="entry name" value="ATPase domain of HSP90 chaperone/DNA topoisomerase II/histidine kinase"/>
    <property type="match status" value="1"/>
</dbReference>
<dbReference type="PANTHER" id="PTHR43065">
    <property type="entry name" value="SENSOR HISTIDINE KINASE"/>
    <property type="match status" value="1"/>
</dbReference>
<dbReference type="Proteomes" id="UP000233767">
    <property type="component" value="Unassembled WGS sequence"/>
</dbReference>
<evidence type="ECO:0000256" key="6">
    <source>
        <dbReference type="ARBA" id="ARBA00022840"/>
    </source>
</evidence>
<dbReference type="Gene3D" id="3.30.565.10">
    <property type="entry name" value="Histidine kinase-like ATPase, C-terminal domain"/>
    <property type="match status" value="1"/>
</dbReference>
<name>A0A497V122_9FLAO</name>
<evidence type="ECO:0000256" key="4">
    <source>
        <dbReference type="ARBA" id="ARBA00022741"/>
    </source>
</evidence>
<reference evidence="10 12" key="1">
    <citation type="submission" date="2017-12" db="EMBL/GenBank/DDBJ databases">
        <title>Genomic Encyclopedia of Type Strains, Phase III (KMG-III): the genomes of soil and plant-associated and newly described type strains.</title>
        <authorList>
            <person name="Whitman W."/>
        </authorList>
    </citation>
    <scope>NUCLEOTIDE SEQUENCE [LARGE SCALE GENOMIC DNA]</scope>
    <source>
        <strain evidence="10 12">IP-10</strain>
    </source>
</reference>
<comment type="caution">
    <text evidence="11">The sequence shown here is derived from an EMBL/GenBank/DDBJ whole genome shotgun (WGS) entry which is preliminary data.</text>
</comment>
<keyword evidence="6" id="KW-0067">ATP-binding</keyword>
<dbReference type="Pfam" id="PF02518">
    <property type="entry name" value="HATPase_c"/>
    <property type="match status" value="1"/>
</dbReference>
<keyword evidence="4" id="KW-0547">Nucleotide-binding</keyword>
<keyword evidence="5 11" id="KW-0418">Kinase</keyword>
<evidence type="ECO:0000256" key="5">
    <source>
        <dbReference type="ARBA" id="ARBA00022777"/>
    </source>
</evidence>
<dbReference type="PANTHER" id="PTHR43065:SF46">
    <property type="entry name" value="C4-DICARBOXYLATE TRANSPORT SENSOR PROTEIN DCTB"/>
    <property type="match status" value="1"/>
</dbReference>
<dbReference type="PROSITE" id="PS50109">
    <property type="entry name" value="HIS_KIN"/>
    <property type="match status" value="1"/>
</dbReference>
<evidence type="ECO:0000256" key="2">
    <source>
        <dbReference type="ARBA" id="ARBA00012438"/>
    </source>
</evidence>
<keyword evidence="12" id="KW-1185">Reference proteome</keyword>
<evidence type="ECO:0000313" key="10">
    <source>
        <dbReference type="EMBL" id="PKW28598.1"/>
    </source>
</evidence>
<evidence type="ECO:0000256" key="8">
    <source>
        <dbReference type="SAM" id="Phobius"/>
    </source>
</evidence>
<evidence type="ECO:0000313" key="11">
    <source>
        <dbReference type="EMBL" id="RLJ35897.1"/>
    </source>
</evidence>
<dbReference type="InterPro" id="IPR005467">
    <property type="entry name" value="His_kinase_dom"/>
</dbReference>
<feature type="domain" description="Histidine kinase" evidence="9">
    <location>
        <begin position="229"/>
        <end position="440"/>
    </location>
</feature>
<dbReference type="InterPro" id="IPR003594">
    <property type="entry name" value="HATPase_dom"/>
</dbReference>
<accession>A0A497V122</accession>
<keyword evidence="8" id="KW-1133">Transmembrane helix</keyword>
<dbReference type="Gene3D" id="1.10.287.130">
    <property type="match status" value="1"/>
</dbReference>
<comment type="catalytic activity">
    <reaction evidence="1">
        <text>ATP + protein L-histidine = ADP + protein N-phospho-L-histidine.</text>
        <dbReference type="EC" id="2.7.13.3"/>
    </reaction>
</comment>
<evidence type="ECO:0000313" key="12">
    <source>
        <dbReference type="Proteomes" id="UP000233767"/>
    </source>
</evidence>